<dbReference type="InterPro" id="IPR003917">
    <property type="entry name" value="NADH_UbQ_OxRdtase_chain2"/>
</dbReference>
<organism evidence="20">
    <name type="scientific">Erotylinae sp. 2 ACP-2013</name>
    <dbReference type="NCBI Taxonomy" id="1434613"/>
    <lineage>
        <taxon>Eukaryota</taxon>
        <taxon>Metazoa</taxon>
        <taxon>Ecdysozoa</taxon>
        <taxon>Arthropoda</taxon>
        <taxon>Hexapoda</taxon>
        <taxon>Insecta</taxon>
        <taxon>Pterygota</taxon>
        <taxon>Neoptera</taxon>
        <taxon>Endopterygota</taxon>
        <taxon>Coleoptera</taxon>
        <taxon>Polyphaga</taxon>
        <taxon>Cucujiformia</taxon>
        <taxon>Erotylidae</taxon>
    </lineage>
</organism>
<keyword evidence="16 18" id="KW-0472">Membrane</keyword>
<evidence type="ECO:0000256" key="15">
    <source>
        <dbReference type="ARBA" id="ARBA00023128"/>
    </source>
</evidence>
<keyword evidence="11 18" id="KW-0249">Electron transport</keyword>
<evidence type="ECO:0000256" key="12">
    <source>
        <dbReference type="ARBA" id="ARBA00022989"/>
    </source>
</evidence>
<feature type="transmembrane region" description="Helical" evidence="18">
    <location>
        <begin position="230"/>
        <end position="250"/>
    </location>
</feature>
<evidence type="ECO:0000256" key="9">
    <source>
        <dbReference type="ARBA" id="ARBA00022792"/>
    </source>
</evidence>
<evidence type="ECO:0000256" key="10">
    <source>
        <dbReference type="ARBA" id="ARBA00022967"/>
    </source>
</evidence>
<feature type="transmembrane region" description="Helical" evidence="18">
    <location>
        <begin position="6"/>
        <end position="31"/>
    </location>
</feature>
<dbReference type="InterPro" id="IPR001750">
    <property type="entry name" value="ND/Mrp_TM"/>
</dbReference>
<evidence type="ECO:0000256" key="13">
    <source>
        <dbReference type="ARBA" id="ARBA00023027"/>
    </source>
</evidence>
<comment type="catalytic activity">
    <reaction evidence="17 18">
        <text>a ubiquinone + NADH + 5 H(+)(in) = a ubiquinol + NAD(+) + 4 H(+)(out)</text>
        <dbReference type="Rhea" id="RHEA:29091"/>
        <dbReference type="Rhea" id="RHEA-COMP:9565"/>
        <dbReference type="Rhea" id="RHEA-COMP:9566"/>
        <dbReference type="ChEBI" id="CHEBI:15378"/>
        <dbReference type="ChEBI" id="CHEBI:16389"/>
        <dbReference type="ChEBI" id="CHEBI:17976"/>
        <dbReference type="ChEBI" id="CHEBI:57540"/>
        <dbReference type="ChEBI" id="CHEBI:57945"/>
        <dbReference type="EC" id="7.1.1.2"/>
    </reaction>
</comment>
<dbReference type="InterPro" id="IPR050175">
    <property type="entry name" value="Complex_I_Subunit_2"/>
</dbReference>
<keyword evidence="6" id="KW-0813">Transport</keyword>
<feature type="transmembrane region" description="Helical" evidence="18">
    <location>
        <begin position="262"/>
        <end position="282"/>
    </location>
</feature>
<feature type="transmembrane region" description="Helical" evidence="18">
    <location>
        <begin position="138"/>
        <end position="159"/>
    </location>
</feature>
<keyword evidence="14 18" id="KW-0830">Ubiquinone</keyword>
<dbReference type="GO" id="GO:0006120">
    <property type="term" value="P:mitochondrial electron transport, NADH to ubiquinone"/>
    <property type="evidence" value="ECO:0007669"/>
    <property type="project" value="InterPro"/>
</dbReference>
<dbReference type="Pfam" id="PF00361">
    <property type="entry name" value="Proton_antipo_M"/>
    <property type="match status" value="1"/>
</dbReference>
<evidence type="ECO:0000256" key="8">
    <source>
        <dbReference type="ARBA" id="ARBA00022692"/>
    </source>
</evidence>
<proteinExistence type="inferred from homology"/>
<feature type="transmembrane region" description="Helical" evidence="18">
    <location>
        <begin position="52"/>
        <end position="71"/>
    </location>
</feature>
<evidence type="ECO:0000256" key="6">
    <source>
        <dbReference type="ARBA" id="ARBA00022448"/>
    </source>
</evidence>
<keyword evidence="13 18" id="KW-0520">NAD</keyword>
<comment type="similarity">
    <text evidence="3 18">Belongs to the complex I subunit 2 family.</text>
</comment>
<evidence type="ECO:0000256" key="17">
    <source>
        <dbReference type="ARBA" id="ARBA00049551"/>
    </source>
</evidence>
<dbReference type="GO" id="GO:0008137">
    <property type="term" value="F:NADH dehydrogenase (ubiquinone) activity"/>
    <property type="evidence" value="ECO:0007669"/>
    <property type="project" value="UniProtKB-EC"/>
</dbReference>
<evidence type="ECO:0000256" key="2">
    <source>
        <dbReference type="ARBA" id="ARBA00004448"/>
    </source>
</evidence>
<dbReference type="EMBL" id="MH789736">
    <property type="protein sequence ID" value="AYW52350.1"/>
    <property type="molecule type" value="Genomic_DNA"/>
</dbReference>
<feature type="transmembrane region" description="Helical" evidence="18">
    <location>
        <begin position="303"/>
        <end position="324"/>
    </location>
</feature>
<keyword evidence="12 18" id="KW-1133">Transmembrane helix</keyword>
<keyword evidence="9 18" id="KW-0999">Mitochondrion inner membrane</keyword>
<reference evidence="20" key="1">
    <citation type="journal article" date="2015" name="Mol. Biol. Evol.">
        <title>Soup to Tree: The Phylogeny of Beetles Inferred by Mitochondrial Metagenomics of a Bornean Rainforest Sample.</title>
        <authorList>
            <person name="Crampton-Platt A."/>
            <person name="Timmermans M.J."/>
            <person name="Gimmel M.L."/>
            <person name="Kutty S.N."/>
            <person name="Cockerill T.D."/>
            <person name="Vun Khen C."/>
            <person name="Vogler A.P."/>
        </authorList>
    </citation>
    <scope>NUCLEOTIDE SEQUENCE</scope>
</reference>
<keyword evidence="8 18" id="KW-0812">Transmembrane</keyword>
<keyword evidence="15 18" id="KW-0496">Mitochondrion</keyword>
<evidence type="ECO:0000256" key="7">
    <source>
        <dbReference type="ARBA" id="ARBA00022660"/>
    </source>
</evidence>
<evidence type="ECO:0000313" key="20">
    <source>
        <dbReference type="EMBL" id="AYW52350.1"/>
    </source>
</evidence>
<feature type="transmembrane region" description="Helical" evidence="18">
    <location>
        <begin position="189"/>
        <end position="210"/>
    </location>
</feature>
<name>A0A3G5FP29_9CUCU</name>
<evidence type="ECO:0000256" key="11">
    <source>
        <dbReference type="ARBA" id="ARBA00022982"/>
    </source>
</evidence>
<comment type="function">
    <text evidence="18">Core subunit of the mitochondrial membrane respiratory chain NADH dehydrogenase (Complex I) which catalyzes electron transfer from NADH through the respiratory chain, using ubiquinone as an electron acceptor. Essential for the catalytic activity and assembly of complex I.</text>
</comment>
<protein>
    <recommendedName>
        <fullName evidence="5 18">NADH-ubiquinone oxidoreductase chain 2</fullName>
        <ecNumber evidence="4 18">7.1.1.2</ecNumber>
    </recommendedName>
</protein>
<geneLocation type="mitochondrion" evidence="20"/>
<evidence type="ECO:0000259" key="19">
    <source>
        <dbReference type="Pfam" id="PF00361"/>
    </source>
</evidence>
<keyword evidence="10 18" id="KW-1278">Translocase</keyword>
<keyword evidence="7 18" id="KW-0679">Respiratory chain</keyword>
<evidence type="ECO:0000256" key="16">
    <source>
        <dbReference type="ARBA" id="ARBA00023136"/>
    </source>
</evidence>
<comment type="function">
    <text evidence="1">Core subunit of the mitochondrial membrane respiratory chain NADH dehydrogenase (Complex I) that is believed to belong to the minimal assembly required for catalysis. Complex I functions in the transfer of electrons from NADH to the respiratory chain. The immediate electron acceptor for the enzyme is believed to be ubiquinone.</text>
</comment>
<evidence type="ECO:0000256" key="5">
    <source>
        <dbReference type="ARBA" id="ARBA00021008"/>
    </source>
</evidence>
<dbReference type="AlphaFoldDB" id="A0A3G5FP29"/>
<gene>
    <name evidence="20" type="primary">nad2</name>
</gene>
<comment type="subcellular location">
    <subcellularLocation>
        <location evidence="2 18">Mitochondrion inner membrane</location>
        <topology evidence="2 18">Multi-pass membrane protein</topology>
    </subcellularLocation>
</comment>
<dbReference type="PANTHER" id="PTHR46552:SF1">
    <property type="entry name" value="NADH-UBIQUINONE OXIDOREDUCTASE CHAIN 2"/>
    <property type="match status" value="1"/>
</dbReference>
<evidence type="ECO:0000256" key="1">
    <source>
        <dbReference type="ARBA" id="ARBA00003257"/>
    </source>
</evidence>
<dbReference type="PRINTS" id="PR01436">
    <property type="entry name" value="NADHDHGNASE2"/>
</dbReference>
<dbReference type="EC" id="7.1.1.2" evidence="4 18"/>
<dbReference type="GO" id="GO:0005743">
    <property type="term" value="C:mitochondrial inner membrane"/>
    <property type="evidence" value="ECO:0007669"/>
    <property type="project" value="UniProtKB-SubCell"/>
</dbReference>
<feature type="domain" description="NADH:quinone oxidoreductase/Mrp antiporter transmembrane" evidence="19">
    <location>
        <begin position="16"/>
        <end position="274"/>
    </location>
</feature>
<dbReference type="PANTHER" id="PTHR46552">
    <property type="entry name" value="NADH-UBIQUINONE OXIDOREDUCTASE CHAIN 2"/>
    <property type="match status" value="1"/>
</dbReference>
<evidence type="ECO:0000256" key="18">
    <source>
        <dbReference type="RuleBase" id="RU003403"/>
    </source>
</evidence>
<accession>A0A3G5FP29</accession>
<evidence type="ECO:0000256" key="4">
    <source>
        <dbReference type="ARBA" id="ARBA00012944"/>
    </source>
</evidence>
<reference evidence="20" key="2">
    <citation type="submission" date="2018-08" db="EMBL/GenBank/DDBJ databases">
        <authorList>
            <person name="Prakash G."/>
            <person name="Vogler A.P."/>
        </authorList>
    </citation>
    <scope>NUCLEOTIDE SEQUENCE</scope>
</reference>
<evidence type="ECO:0000256" key="14">
    <source>
        <dbReference type="ARBA" id="ARBA00023075"/>
    </source>
</evidence>
<evidence type="ECO:0000256" key="3">
    <source>
        <dbReference type="ARBA" id="ARBA00007012"/>
    </source>
</evidence>
<sequence>MFLISLMFGTLIAISATSWFSMWMGLEINLLSLIPLMSKNKFIFPAEAAMKYFLTQTMASIMFLFSIITSLNMMNLLLNSNLIIMMLLNSALLIKMGAAPFHFWFPEIMEGLNWNNCILLLTWQKIAPMIMLMQNMKFLTFLSLIIISSSIVSSILSLNQISLRKMISYSSINHIGWMLATMLTSQLNWLFYFMIYSLISLNLILIFKKFNMFFLKQLMNSINQNKMNKFILMLNFLSLGGLPPFIGFLPKWFTIYFLVKNNFIILTMILIIFTLIMLFMYLRITFNSLSISYAETMTSATNLNYLIITFNFLFLTSLTMNPFILT</sequence>